<evidence type="ECO:0000313" key="2">
    <source>
        <dbReference type="EMBL" id="MCQ4637261.1"/>
    </source>
</evidence>
<dbReference type="InterPro" id="IPR014867">
    <property type="entry name" value="Spore_coat_CotH_CotH2/3/7"/>
</dbReference>
<comment type="caution">
    <text evidence="2">The sequence shown here is derived from an EMBL/GenBank/DDBJ whole genome shotgun (WGS) entry which is preliminary data.</text>
</comment>
<keyword evidence="1" id="KW-0732">Signal</keyword>
<accession>A0ABT1RQ24</accession>
<keyword evidence="2" id="KW-0418">Kinase</keyword>
<sequence length="468" mass="55229">MKRRLLCAAAILAVFVIAAAANWYIDVTNENTDERVHQHEQAQTVKACDHDDSVFCTHLPLVSIDTEGKNIPIDKEEIFCRIKIYDKEGVNHHLSDKSDIDTKSTINIRGASSRHFDKHSYRMEFRSGRDQQKKRNLKVMGMAADCDWILNGPFLDKSLMRNYMMYNLSGEIMAWAPNVRFCEVFLNGEYQGVYVMTETIKVDQDRVDLHEYDPKEIETSYLIERNRPNTTSDAVMTFGKQAGYTEGELGILYPNRKNITEQTYDWIRDDINEIEKLLYSLDYDEWNYGYYNFIDVDSFVDYVVINEFSNNLDQGSYSTYAYRPLGGKLTMGPVWDFNNSFGLYDKNPMGFFLYGKPWFMMLMKDETFVQDVIDRYRVLRKSYLSEDYLFSYIDSVREYLGPAVDRNFEKWGYSFEKRFFDDPKREIRSYDQAIGQLKSFIHQRIEFMDENIEVLKQYCHESMVKPYN</sequence>
<feature type="chain" id="PRO_5046074359" evidence="1">
    <location>
        <begin position="21"/>
        <end position="468"/>
    </location>
</feature>
<dbReference type="Proteomes" id="UP001524502">
    <property type="component" value="Unassembled WGS sequence"/>
</dbReference>
<dbReference type="EMBL" id="JANFXK010000011">
    <property type="protein sequence ID" value="MCQ4637261.1"/>
    <property type="molecule type" value="Genomic_DNA"/>
</dbReference>
<organism evidence="2 3">
    <name type="scientific">Anaerovorax odorimutans</name>
    <dbReference type="NCBI Taxonomy" id="109327"/>
    <lineage>
        <taxon>Bacteria</taxon>
        <taxon>Bacillati</taxon>
        <taxon>Bacillota</taxon>
        <taxon>Clostridia</taxon>
        <taxon>Peptostreptococcales</taxon>
        <taxon>Anaerovoracaceae</taxon>
        <taxon>Anaerovorax</taxon>
    </lineage>
</organism>
<keyword evidence="3" id="KW-1185">Reference proteome</keyword>
<name>A0ABT1RQ24_9FIRM</name>
<dbReference type="GO" id="GO:0016301">
    <property type="term" value="F:kinase activity"/>
    <property type="evidence" value="ECO:0007669"/>
    <property type="project" value="UniProtKB-KW"/>
</dbReference>
<feature type="signal peptide" evidence="1">
    <location>
        <begin position="1"/>
        <end position="20"/>
    </location>
</feature>
<dbReference type="Pfam" id="PF08757">
    <property type="entry name" value="CotH"/>
    <property type="match status" value="1"/>
</dbReference>
<evidence type="ECO:0000313" key="3">
    <source>
        <dbReference type="Proteomes" id="UP001524502"/>
    </source>
</evidence>
<proteinExistence type="predicted"/>
<keyword evidence="2" id="KW-0808">Transferase</keyword>
<evidence type="ECO:0000256" key="1">
    <source>
        <dbReference type="SAM" id="SignalP"/>
    </source>
</evidence>
<gene>
    <name evidence="2" type="ORF">NE619_11055</name>
</gene>
<dbReference type="RefSeq" id="WP_256132452.1">
    <property type="nucleotide sequence ID" value="NZ_JANFXK010000011.1"/>
</dbReference>
<reference evidence="2 3" key="1">
    <citation type="submission" date="2022-06" db="EMBL/GenBank/DDBJ databases">
        <title>Isolation of gut microbiota from human fecal samples.</title>
        <authorList>
            <person name="Pamer E.G."/>
            <person name="Barat B."/>
            <person name="Waligurski E."/>
            <person name="Medina S."/>
            <person name="Paddock L."/>
            <person name="Mostad J."/>
        </authorList>
    </citation>
    <scope>NUCLEOTIDE SEQUENCE [LARGE SCALE GENOMIC DNA]</scope>
    <source>
        <strain evidence="2 3">SL.3.17</strain>
    </source>
</reference>
<protein>
    <submittedName>
        <fullName evidence="2">CotH kinase family protein</fullName>
    </submittedName>
</protein>